<evidence type="ECO:0000313" key="1">
    <source>
        <dbReference type="EMBL" id="GAA5414442.1"/>
    </source>
</evidence>
<protein>
    <recommendedName>
        <fullName evidence="3">Ribosomal subunit interface protein</fullName>
    </recommendedName>
</protein>
<accession>A0ABP9U670</accession>
<dbReference type="InterPro" id="IPR036567">
    <property type="entry name" value="RHF-like"/>
</dbReference>
<evidence type="ECO:0008006" key="3">
    <source>
        <dbReference type="Google" id="ProtNLM"/>
    </source>
</evidence>
<dbReference type="Gene3D" id="3.30.160.100">
    <property type="entry name" value="Ribosome hibernation promotion factor-like"/>
    <property type="match status" value="1"/>
</dbReference>
<name>A0ABP9U670_9BACT</name>
<dbReference type="EMBL" id="BAABQM010000001">
    <property type="protein sequence ID" value="GAA5414442.1"/>
    <property type="molecule type" value="Genomic_DNA"/>
</dbReference>
<dbReference type="RefSeq" id="WP_353289608.1">
    <property type="nucleotide sequence ID" value="NZ_BAABQM010000001.1"/>
</dbReference>
<dbReference type="SUPFAM" id="SSF69754">
    <property type="entry name" value="Ribosome binding protein Y (YfiA homologue)"/>
    <property type="match status" value="1"/>
</dbReference>
<gene>
    <name evidence="1" type="ORF">UREOM_1530</name>
</gene>
<proteinExistence type="predicted"/>
<sequence>MENTANIKVEFAWTIDRSVALENEMHEKVVATLSKFEFDYMNVKLEIKKDGQTTFAVRAILELPRYKTIVLNAEDNDVMNAFDKVKHMLFDEAKKAKTIKRSY</sequence>
<comment type="caution">
    <text evidence="1">The sequence shown here is derived from an EMBL/GenBank/DDBJ whole genome shotgun (WGS) entry which is preliminary data.</text>
</comment>
<evidence type="ECO:0000313" key="2">
    <source>
        <dbReference type="Proteomes" id="UP001449582"/>
    </source>
</evidence>
<reference evidence="1" key="1">
    <citation type="submission" date="2024-02" db="EMBL/GenBank/DDBJ databases">
        <title>Draft genome sequence of new strains in genus Ureaplasma.</title>
        <authorList>
            <person name="Nakajima Y."/>
            <person name="Segawa T."/>
        </authorList>
    </citation>
    <scope>NUCLEOTIDE SEQUENCE [LARGE SCALE GENOMIC DNA]</scope>
    <source>
        <strain evidence="1">OM1</strain>
    </source>
</reference>
<keyword evidence="2" id="KW-1185">Reference proteome</keyword>
<organism evidence="1 2">
    <name type="scientific">Ureaplasma ceti</name>
    <dbReference type="NCBI Taxonomy" id="3119530"/>
    <lineage>
        <taxon>Bacteria</taxon>
        <taxon>Bacillati</taxon>
        <taxon>Mycoplasmatota</taxon>
        <taxon>Mycoplasmoidales</taxon>
        <taxon>Mycoplasmoidaceae</taxon>
        <taxon>Ureaplasma</taxon>
    </lineage>
</organism>
<dbReference type="Proteomes" id="UP001449582">
    <property type="component" value="Unassembled WGS sequence"/>
</dbReference>